<organism evidence="10 11">
    <name type="scientific">Arcanobacterium phocae</name>
    <dbReference type="NCBI Taxonomy" id="131112"/>
    <lineage>
        <taxon>Bacteria</taxon>
        <taxon>Bacillati</taxon>
        <taxon>Actinomycetota</taxon>
        <taxon>Actinomycetes</taxon>
        <taxon>Actinomycetales</taxon>
        <taxon>Actinomycetaceae</taxon>
        <taxon>Arcanobacterium</taxon>
    </lineage>
</organism>
<accession>A0A1H2LNV0</accession>
<keyword evidence="3 7" id="KW-0812">Transmembrane</keyword>
<comment type="similarity">
    <text evidence="6">Belongs to the ABC-4 integral membrane protein family.</text>
</comment>
<dbReference type="PANTHER" id="PTHR30572:SF4">
    <property type="entry name" value="ABC TRANSPORTER PERMEASE YTRF"/>
    <property type="match status" value="1"/>
</dbReference>
<dbReference type="PANTHER" id="PTHR30572">
    <property type="entry name" value="MEMBRANE COMPONENT OF TRANSPORTER-RELATED"/>
    <property type="match status" value="1"/>
</dbReference>
<keyword evidence="4 7" id="KW-1133">Transmembrane helix</keyword>
<keyword evidence="2" id="KW-1003">Cell membrane</keyword>
<gene>
    <name evidence="10" type="ORF">SAMN04489737_1781</name>
</gene>
<comment type="subcellular location">
    <subcellularLocation>
        <location evidence="1">Cell membrane</location>
        <topology evidence="1">Multi-pass membrane protein</topology>
    </subcellularLocation>
</comment>
<evidence type="ECO:0000256" key="4">
    <source>
        <dbReference type="ARBA" id="ARBA00022989"/>
    </source>
</evidence>
<dbReference type="Pfam" id="PF02687">
    <property type="entry name" value="FtsX"/>
    <property type="match status" value="1"/>
</dbReference>
<dbReference type="InterPro" id="IPR003838">
    <property type="entry name" value="ABC3_permease_C"/>
</dbReference>
<protein>
    <submittedName>
        <fullName evidence="10">Putative ABC transport system permease protein</fullName>
    </submittedName>
</protein>
<evidence type="ECO:0000313" key="10">
    <source>
        <dbReference type="EMBL" id="SDU82683.1"/>
    </source>
</evidence>
<keyword evidence="5 7" id="KW-0472">Membrane</keyword>
<dbReference type="Proteomes" id="UP000214355">
    <property type="component" value="Chromosome I"/>
</dbReference>
<evidence type="ECO:0000256" key="3">
    <source>
        <dbReference type="ARBA" id="ARBA00022692"/>
    </source>
</evidence>
<proteinExistence type="inferred from homology"/>
<feature type="domain" description="MacB-like periplasmic core" evidence="9">
    <location>
        <begin position="24"/>
        <end position="243"/>
    </location>
</feature>
<feature type="transmembrane region" description="Helical" evidence="7">
    <location>
        <begin position="23"/>
        <end position="47"/>
    </location>
</feature>
<feature type="transmembrane region" description="Helical" evidence="7">
    <location>
        <begin position="398"/>
        <end position="428"/>
    </location>
</feature>
<dbReference type="Pfam" id="PF12704">
    <property type="entry name" value="MacB_PCD"/>
    <property type="match status" value="1"/>
</dbReference>
<dbReference type="GO" id="GO:0022857">
    <property type="term" value="F:transmembrane transporter activity"/>
    <property type="evidence" value="ECO:0007669"/>
    <property type="project" value="TreeGrafter"/>
</dbReference>
<dbReference type="STRING" id="131112.SAMN04489737_1781"/>
<evidence type="ECO:0000256" key="2">
    <source>
        <dbReference type="ARBA" id="ARBA00022475"/>
    </source>
</evidence>
<dbReference type="AlphaFoldDB" id="A0A1H2LNV0"/>
<dbReference type="InterPro" id="IPR050250">
    <property type="entry name" value="Macrolide_Exporter_MacB"/>
</dbReference>
<dbReference type="GeneID" id="65345498"/>
<reference evidence="11" key="1">
    <citation type="submission" date="2016-10" db="EMBL/GenBank/DDBJ databases">
        <authorList>
            <person name="Varghese N."/>
            <person name="Submissions S."/>
        </authorList>
    </citation>
    <scope>NUCLEOTIDE SEQUENCE [LARGE SCALE GENOMIC DNA]</scope>
    <source>
        <strain evidence="11">DSM 10002</strain>
    </source>
</reference>
<evidence type="ECO:0000259" key="8">
    <source>
        <dbReference type="Pfam" id="PF02687"/>
    </source>
</evidence>
<evidence type="ECO:0000256" key="1">
    <source>
        <dbReference type="ARBA" id="ARBA00004651"/>
    </source>
</evidence>
<feature type="transmembrane region" description="Helical" evidence="7">
    <location>
        <begin position="348"/>
        <end position="378"/>
    </location>
</feature>
<sequence>MIHNFIGAFIEAWEEVKINRARVILSLIGVGAAVWAMATVIALGTILSEGQQRSIAHWNGQPGTITAMIFENTTNMPAENSAGLENNKQERSIEKIEHLRQAVKNTVDKLGITVWTTKADIHLTAIDAPDFDPCPPKYLDQCPGQYPEAVAVDPDYFKLHARSLIDGRFLNSYDGQLQMNPVVINESAWATLGRPAVATFPRIWLSKDHKRSVTVVGVIKNINVFENAVIYAPAEAQAYIFPESVELSPPAFLFLAPRGEEEQAKNVAQATLGSFLGDSYHVDAHWDEGFTEQSMQQDRVMQIVVAGIGGIVILLGALGLLTMSIVTVKTRVREIGIRRAVGASARRIFFAVFLESVVATTVAGFVGVVFSVMTIRVLPQLGFSGFLFEEISASASTIAYPMQAALIGVGISATVGALCGIIPATIAVKMRPIDAIRF</sequence>
<feature type="domain" description="ABC3 transporter permease C-terminal" evidence="8">
    <location>
        <begin position="308"/>
        <end position="430"/>
    </location>
</feature>
<dbReference type="GO" id="GO:0005886">
    <property type="term" value="C:plasma membrane"/>
    <property type="evidence" value="ECO:0007669"/>
    <property type="project" value="UniProtKB-SubCell"/>
</dbReference>
<evidence type="ECO:0000256" key="5">
    <source>
        <dbReference type="ARBA" id="ARBA00023136"/>
    </source>
</evidence>
<evidence type="ECO:0000256" key="7">
    <source>
        <dbReference type="SAM" id="Phobius"/>
    </source>
</evidence>
<evidence type="ECO:0000313" key="11">
    <source>
        <dbReference type="Proteomes" id="UP000214355"/>
    </source>
</evidence>
<dbReference type="InterPro" id="IPR025857">
    <property type="entry name" value="MacB_PCD"/>
</dbReference>
<dbReference type="RefSeq" id="WP_091282365.1">
    <property type="nucleotide sequence ID" value="NZ_LT629804.1"/>
</dbReference>
<keyword evidence="11" id="KW-1185">Reference proteome</keyword>
<feature type="transmembrane region" description="Helical" evidence="7">
    <location>
        <begin position="303"/>
        <end position="328"/>
    </location>
</feature>
<evidence type="ECO:0000256" key="6">
    <source>
        <dbReference type="ARBA" id="ARBA00038076"/>
    </source>
</evidence>
<evidence type="ECO:0000259" key="9">
    <source>
        <dbReference type="Pfam" id="PF12704"/>
    </source>
</evidence>
<name>A0A1H2LNV0_9ACTO</name>
<dbReference type="EMBL" id="LT629804">
    <property type="protein sequence ID" value="SDU82683.1"/>
    <property type="molecule type" value="Genomic_DNA"/>
</dbReference>